<dbReference type="PRINTS" id="PR00413">
    <property type="entry name" value="HADHALOGNASE"/>
</dbReference>
<evidence type="ECO:0000313" key="4">
    <source>
        <dbReference type="Proteomes" id="UP000247409"/>
    </source>
</evidence>
<comment type="caution">
    <text evidence="3">The sequence shown here is derived from an EMBL/GenBank/DDBJ whole genome shotgun (WGS) entry which is preliminary data.</text>
</comment>
<dbReference type="PANTHER" id="PTHR42896:SF2">
    <property type="entry name" value="CBBY-LIKE PROTEIN"/>
    <property type="match status" value="1"/>
</dbReference>
<dbReference type="NCBIfam" id="TIGR01509">
    <property type="entry name" value="HAD-SF-IA-v3"/>
    <property type="match status" value="1"/>
</dbReference>
<dbReference type="AlphaFoldDB" id="A0A2V3ITF0"/>
<proteinExistence type="predicted"/>
<name>A0A2V3ITF0_9FLOR</name>
<dbReference type="InterPro" id="IPR044999">
    <property type="entry name" value="CbbY-like"/>
</dbReference>
<accession>A0A2V3ITF0</accession>
<dbReference type="FunFam" id="3.40.50.1000:FF:000036">
    <property type="entry name" value="HAD family hydrolase"/>
    <property type="match status" value="1"/>
</dbReference>
<evidence type="ECO:0000313" key="3">
    <source>
        <dbReference type="EMBL" id="PXF45379.1"/>
    </source>
</evidence>
<dbReference type="PANTHER" id="PTHR42896">
    <property type="entry name" value="XYLULOSE-1,5-BISPHOSPHATE (XUBP) PHOSPHATASE"/>
    <property type="match status" value="1"/>
</dbReference>
<dbReference type="Pfam" id="PF00702">
    <property type="entry name" value="Hydrolase"/>
    <property type="match status" value="1"/>
</dbReference>
<evidence type="ECO:0000256" key="2">
    <source>
        <dbReference type="ARBA" id="ARBA00022801"/>
    </source>
</evidence>
<reference evidence="3 4" key="1">
    <citation type="journal article" date="2018" name="Mol. Biol. Evol.">
        <title>Analysis of the draft genome of the red seaweed Gracilariopsis chorda provides insights into genome size evolution in Rhodophyta.</title>
        <authorList>
            <person name="Lee J."/>
            <person name="Yang E.C."/>
            <person name="Graf L."/>
            <person name="Yang J.H."/>
            <person name="Qiu H."/>
            <person name="Zel Zion U."/>
            <person name="Chan C.X."/>
            <person name="Stephens T.G."/>
            <person name="Weber A.P.M."/>
            <person name="Boo G.H."/>
            <person name="Boo S.M."/>
            <person name="Kim K.M."/>
            <person name="Shin Y."/>
            <person name="Jung M."/>
            <person name="Lee S.J."/>
            <person name="Yim H.S."/>
            <person name="Lee J.H."/>
            <person name="Bhattacharya D."/>
            <person name="Yoon H.S."/>
        </authorList>
    </citation>
    <scope>NUCLEOTIDE SEQUENCE [LARGE SCALE GENOMIC DNA]</scope>
    <source>
        <strain evidence="3 4">SKKU-2015</strain>
        <tissue evidence="3">Whole body</tissue>
    </source>
</reference>
<dbReference type="OrthoDB" id="40579at2759"/>
<keyword evidence="4" id="KW-1185">Reference proteome</keyword>
<dbReference type="InterPro" id="IPR006439">
    <property type="entry name" value="HAD-SF_hydro_IA"/>
</dbReference>
<gene>
    <name evidence="3" type="ORF">BWQ96_04899</name>
</gene>
<dbReference type="SFLD" id="SFLDG01129">
    <property type="entry name" value="C1.5:_HAD__Beta-PGM__Phosphata"/>
    <property type="match status" value="1"/>
</dbReference>
<dbReference type="InterPro" id="IPR023198">
    <property type="entry name" value="PGP-like_dom2"/>
</dbReference>
<dbReference type="Gene3D" id="3.40.50.1000">
    <property type="entry name" value="HAD superfamily/HAD-like"/>
    <property type="match status" value="1"/>
</dbReference>
<dbReference type="InterPro" id="IPR036412">
    <property type="entry name" value="HAD-like_sf"/>
</dbReference>
<dbReference type="Proteomes" id="UP000247409">
    <property type="component" value="Unassembled WGS sequence"/>
</dbReference>
<keyword evidence="2" id="KW-0378">Hydrolase</keyword>
<dbReference type="InterPro" id="IPR023214">
    <property type="entry name" value="HAD_sf"/>
</dbReference>
<dbReference type="SFLD" id="SFLDS00003">
    <property type="entry name" value="Haloacid_Dehalogenase"/>
    <property type="match status" value="1"/>
</dbReference>
<dbReference type="SUPFAM" id="SSF56784">
    <property type="entry name" value="HAD-like"/>
    <property type="match status" value="1"/>
</dbReference>
<dbReference type="GO" id="GO:0016787">
    <property type="term" value="F:hydrolase activity"/>
    <property type="evidence" value="ECO:0007669"/>
    <property type="project" value="UniProtKB-KW"/>
</dbReference>
<keyword evidence="1" id="KW-0479">Metal-binding</keyword>
<dbReference type="Gene3D" id="1.10.150.240">
    <property type="entry name" value="Putative phosphatase, domain 2"/>
    <property type="match status" value="1"/>
</dbReference>
<dbReference type="EMBL" id="NBIV01000062">
    <property type="protein sequence ID" value="PXF45379.1"/>
    <property type="molecule type" value="Genomic_DNA"/>
</dbReference>
<protein>
    <submittedName>
        <fullName evidence="3">CBBY-like protein</fullName>
    </submittedName>
</protein>
<dbReference type="GO" id="GO:0046872">
    <property type="term" value="F:metal ion binding"/>
    <property type="evidence" value="ECO:0007669"/>
    <property type="project" value="UniProtKB-KW"/>
</dbReference>
<organism evidence="3 4">
    <name type="scientific">Gracilariopsis chorda</name>
    <dbReference type="NCBI Taxonomy" id="448386"/>
    <lineage>
        <taxon>Eukaryota</taxon>
        <taxon>Rhodophyta</taxon>
        <taxon>Florideophyceae</taxon>
        <taxon>Rhodymeniophycidae</taxon>
        <taxon>Gracilariales</taxon>
        <taxon>Gracilariaceae</taxon>
        <taxon>Gracilariopsis</taxon>
    </lineage>
</organism>
<dbReference type="STRING" id="448386.A0A2V3ITF0"/>
<sequence length="312" mass="33886">MQAYVISAPTSTFKGQAVSNKTLHASRRRPCVNGLKMNGRHRMPVVSALDALIFDCDGVLADTERDAHRVAFNMAFKERDLETIWDEPLYGKLLETGGGKERMAAYWNGLGQWPSMAQSEEDQKALVKALHARKTELFMELVQAGKVPLREGVQRLVNEAVGAGIRVAVCSTSNEKAVSKIVDMLGDAASSISVFAGDIVEKKKPSPDVYNLAAEKLSLNPSNVCVIEDSFIGVKAARAAGMPVVVTKSTYTQEENFTEAQKVLNSLDDPLTSLQDLTDLVDSLNSDGSPKSGIGKTGSFRPARRRYGSSYL</sequence>
<evidence type="ECO:0000256" key="1">
    <source>
        <dbReference type="ARBA" id="ARBA00022723"/>
    </source>
</evidence>